<gene>
    <name evidence="1" type="ORF">LPTSP4_23390</name>
</gene>
<reference evidence="1 2" key="1">
    <citation type="submission" date="2018-02" db="EMBL/GenBank/DDBJ databases">
        <title>Novel Leptospira species isolated from soil and water in Japan.</title>
        <authorList>
            <person name="Nakao R."/>
            <person name="Masuzawa T."/>
        </authorList>
    </citation>
    <scope>NUCLEOTIDE SEQUENCE [LARGE SCALE GENOMIC DNA]</scope>
    <source>
        <strain evidence="1 2">YH101</strain>
    </source>
</reference>
<dbReference type="Gene3D" id="2.60.120.620">
    <property type="entry name" value="q2cbj1_9rhob like domain"/>
    <property type="match status" value="1"/>
</dbReference>
<protein>
    <recommendedName>
        <fullName evidence="3">Phytanoyl-CoA dioxygenase PhyH</fullName>
    </recommendedName>
</protein>
<evidence type="ECO:0000313" key="2">
    <source>
        <dbReference type="Proteomes" id="UP000245133"/>
    </source>
</evidence>
<dbReference type="Proteomes" id="UP000245133">
    <property type="component" value="Unassembled WGS sequence"/>
</dbReference>
<dbReference type="EMBL" id="BFBB01000007">
    <property type="protein sequence ID" value="GBF50812.1"/>
    <property type="molecule type" value="Genomic_DNA"/>
</dbReference>
<name>A0A2P2E1Q5_9LEPT</name>
<keyword evidence="2" id="KW-1185">Reference proteome</keyword>
<proteinExistence type="predicted"/>
<dbReference type="RefSeq" id="WP_108976863.1">
    <property type="nucleotide sequence ID" value="NZ_BFBB01000007.1"/>
</dbReference>
<comment type="caution">
    <text evidence="1">The sequence shown here is derived from an EMBL/GenBank/DDBJ whole genome shotgun (WGS) entry which is preliminary data.</text>
</comment>
<dbReference type="SUPFAM" id="SSF51197">
    <property type="entry name" value="Clavaminate synthase-like"/>
    <property type="match status" value="1"/>
</dbReference>
<accession>A0A2P2E1Q5</accession>
<organism evidence="1 2">
    <name type="scientific">Leptospira ryugenii</name>
    <dbReference type="NCBI Taxonomy" id="1917863"/>
    <lineage>
        <taxon>Bacteria</taxon>
        <taxon>Pseudomonadati</taxon>
        <taxon>Spirochaetota</taxon>
        <taxon>Spirochaetia</taxon>
        <taxon>Leptospirales</taxon>
        <taxon>Leptospiraceae</taxon>
        <taxon>Leptospira</taxon>
    </lineage>
</organism>
<evidence type="ECO:0008006" key="3">
    <source>
        <dbReference type="Google" id="ProtNLM"/>
    </source>
</evidence>
<evidence type="ECO:0000313" key="1">
    <source>
        <dbReference type="EMBL" id="GBF50812.1"/>
    </source>
</evidence>
<sequence>MDSDTFLFDGKIGRIQADSLHTLSKEIQDILSKIFFEGDPRIVANHLEEEEFFNRMSFARREVQNSNRCRELILKTWTDMGYDLNDIYMDLPRLRCVPHHFHLNERAMAISFLHRDPWYANPQSQINHWIPIYEVERKSGFAIYPAYFSKPVLNNSNLFDYSKWLEMGGFQSKERSYDSIRIFPSPLEDISSEVIDIFGNPGELIAFSPQHLHGTSPNNTGKARFSLELRFVCLSHLEQKIGPENKDNASRGTTLIHMVRATDGLTLSKKSIEDYVSFFALS</sequence>
<dbReference type="OrthoDB" id="321649at2"/>
<dbReference type="AlphaFoldDB" id="A0A2P2E1Q5"/>